<gene>
    <name evidence="3" type="ORF">M0813_20719</name>
</gene>
<dbReference type="Proteomes" id="UP001150062">
    <property type="component" value="Unassembled WGS sequence"/>
</dbReference>
<protein>
    <submittedName>
        <fullName evidence="3">E3 ubiquitin-protein ligase</fullName>
    </submittedName>
</protein>
<dbReference type="EMBL" id="JAOAOG010000155">
    <property type="protein sequence ID" value="KAJ6245010.1"/>
    <property type="molecule type" value="Genomic_DNA"/>
</dbReference>
<dbReference type="InterPro" id="IPR056437">
    <property type="entry name" value="Znf-C2H2_ZNF598/HEL2"/>
</dbReference>
<dbReference type="Pfam" id="PF25447">
    <property type="entry name" value="RING_ZNF598"/>
    <property type="match status" value="1"/>
</dbReference>
<feature type="region of interest" description="Disordered" evidence="1">
    <location>
        <begin position="556"/>
        <end position="578"/>
    </location>
</feature>
<dbReference type="PANTHER" id="PTHR22938">
    <property type="entry name" value="ZINC FINGER PROTEIN 598"/>
    <property type="match status" value="1"/>
</dbReference>
<comment type="caution">
    <text evidence="3">The sequence shown here is derived from an EMBL/GenBank/DDBJ whole genome shotgun (WGS) entry which is preliminary data.</text>
</comment>
<evidence type="ECO:0000256" key="1">
    <source>
        <dbReference type="SAM" id="MobiDB-lite"/>
    </source>
</evidence>
<dbReference type="PANTHER" id="PTHR22938:SF0">
    <property type="entry name" value="E3 UBIQUITIN-PROTEIN LIGASE ZNF598"/>
    <property type="match status" value="1"/>
</dbReference>
<dbReference type="Pfam" id="PF23230">
    <property type="entry name" value="zf-C2H2_13"/>
    <property type="match status" value="1"/>
</dbReference>
<dbReference type="InterPro" id="IPR013087">
    <property type="entry name" value="Znf_C2H2_type"/>
</dbReference>
<keyword evidence="4" id="KW-1185">Reference proteome</keyword>
<dbReference type="InterPro" id="IPR044288">
    <property type="entry name" value="ZNF598/HEL2"/>
</dbReference>
<feature type="region of interest" description="Disordered" evidence="1">
    <location>
        <begin position="28"/>
        <end position="51"/>
    </location>
</feature>
<feature type="compositionally biased region" description="Basic residues" evidence="1">
    <location>
        <begin position="78"/>
        <end position="87"/>
    </location>
</feature>
<dbReference type="Pfam" id="PF23202">
    <property type="entry name" value="PAH_ZNF598"/>
    <property type="match status" value="1"/>
</dbReference>
<proteinExistence type="predicted"/>
<feature type="region of interest" description="Disordered" evidence="1">
    <location>
        <begin position="71"/>
        <end position="114"/>
    </location>
</feature>
<evidence type="ECO:0000259" key="2">
    <source>
        <dbReference type="PROSITE" id="PS00028"/>
    </source>
</evidence>
<evidence type="ECO:0000313" key="3">
    <source>
        <dbReference type="EMBL" id="KAJ6245010.1"/>
    </source>
</evidence>
<dbReference type="PROSITE" id="PS00028">
    <property type="entry name" value="ZINC_FINGER_C2H2_1"/>
    <property type="match status" value="1"/>
</dbReference>
<sequence length="588" mass="71158">MSVNTKNRIIRNRSNRYQIRSIGNSVIGSRVRTSNNSRQNSENDDEALSGQSTGLYKPKILVKNKLTNKGYLQETNTQKHKQKKKTKLNGVQKKTEKEKDQNENQIQKEKEKEKEKDQTKVQECFLCCNPIEIYSISPCNHNFMCYKCSLRLGLYQKERHCCYCKQKQNQIILTKNPKLKFEDFNLKRLNYDSKLKVFIDGFRVKSKINELFLWNCHECQTDYPKIYDNAKHFFHHLSTTHHKKVCTICLEYGRIFPSELEYYTKSQLQKHIRQEHSYCKFCDQAFMNEEQLFKHMNDSHFTCHLCEQNENSPDYYKNYQELERHFETQHFLCHHQSCLEKKYIVFHDKFELKTHQISEHCSDLKKNSSNRKIYIDFEQDNYFNTFHNKRNDNRNHQNNYYNSNNNRNKRNNRNNNRNYNKNETRIEKSENQEEKKKEQILRKRLLEQQKRKKEKEQLNRNQKSIEKRKNLQKVVLQKIKKHLRNNKKLQLFAKKSELFQKGKINVTQYHTALYEFFGSNFTNKIFDDLCATLPDKIKRKKLSKLHQQYLLQEKEFPRISQPSNSQRKKKNQTNKPTWKQIVCKTSIK</sequence>
<dbReference type="SMART" id="SM00355">
    <property type="entry name" value="ZnF_C2H2"/>
    <property type="match status" value="5"/>
</dbReference>
<feature type="domain" description="C2H2-type" evidence="2">
    <location>
        <begin position="279"/>
        <end position="300"/>
    </location>
</feature>
<evidence type="ECO:0000313" key="4">
    <source>
        <dbReference type="Proteomes" id="UP001150062"/>
    </source>
</evidence>
<reference evidence="3" key="1">
    <citation type="submission" date="2022-08" db="EMBL/GenBank/DDBJ databases">
        <title>Novel sulfate-reducing endosymbionts in the free-living metamonad Anaeramoeba.</title>
        <authorList>
            <person name="Jerlstrom-Hultqvist J."/>
            <person name="Cepicka I."/>
            <person name="Gallot-Lavallee L."/>
            <person name="Salas-Leiva D."/>
            <person name="Curtis B.A."/>
            <person name="Zahonova K."/>
            <person name="Pipaliya S."/>
            <person name="Dacks J."/>
            <person name="Roger A.J."/>
        </authorList>
    </citation>
    <scope>NUCLEOTIDE SEQUENCE</scope>
    <source>
        <strain evidence="3">Schooner1</strain>
    </source>
</reference>
<feature type="compositionally biased region" description="Basic and acidic residues" evidence="1">
    <location>
        <begin position="93"/>
        <end position="114"/>
    </location>
</feature>
<feature type="compositionally biased region" description="Polar residues" evidence="1">
    <location>
        <begin position="28"/>
        <end position="40"/>
    </location>
</feature>
<dbReference type="InterPro" id="IPR013083">
    <property type="entry name" value="Znf_RING/FYVE/PHD"/>
</dbReference>
<dbReference type="InterPro" id="IPR057634">
    <property type="entry name" value="PAH_ZNF598/HEL2"/>
</dbReference>
<feature type="compositionally biased region" description="Low complexity" evidence="1">
    <location>
        <begin position="396"/>
        <end position="406"/>
    </location>
</feature>
<name>A0ABQ8YK96_9EUKA</name>
<feature type="region of interest" description="Disordered" evidence="1">
    <location>
        <begin position="388"/>
        <end position="437"/>
    </location>
</feature>
<dbReference type="Gene3D" id="3.30.40.10">
    <property type="entry name" value="Zinc/RING finger domain, C3HC4 (zinc finger)"/>
    <property type="match status" value="1"/>
</dbReference>
<accession>A0ABQ8YK96</accession>
<feature type="compositionally biased region" description="Basic and acidic residues" evidence="1">
    <location>
        <begin position="420"/>
        <end position="437"/>
    </location>
</feature>
<organism evidence="3 4">
    <name type="scientific">Anaeramoeba flamelloides</name>
    <dbReference type="NCBI Taxonomy" id="1746091"/>
    <lineage>
        <taxon>Eukaryota</taxon>
        <taxon>Metamonada</taxon>
        <taxon>Anaeramoebidae</taxon>
        <taxon>Anaeramoeba</taxon>
    </lineage>
</organism>